<dbReference type="Proteomes" id="UP000220629">
    <property type="component" value="Unassembled WGS sequence"/>
</dbReference>
<reference evidence="1" key="1">
    <citation type="submission" date="2017-09" db="EMBL/GenBank/DDBJ databases">
        <title>FDA dAtabase for Regulatory Grade micrObial Sequences (FDA-ARGOS): Supporting development and validation of Infectious Disease Dx tests.</title>
        <authorList>
            <person name="Minogue T."/>
            <person name="Wolcott M."/>
            <person name="Wasieloski L."/>
            <person name="Aguilar W."/>
            <person name="Moore D."/>
            <person name="Tallon L.J."/>
            <person name="Sadzewicz L."/>
            <person name="Ott S."/>
            <person name="Zhao X."/>
            <person name="Nagaraj S."/>
            <person name="Vavikolanu K."/>
            <person name="Aluvathingal J."/>
            <person name="Nadendla S."/>
            <person name="Sichtig H."/>
        </authorList>
    </citation>
    <scope>NUCLEOTIDE SEQUENCE</scope>
    <source>
        <strain evidence="1">FDAARGOS_390</strain>
    </source>
</reference>
<gene>
    <name evidence="1" type="ORF">CRM94_21690</name>
</gene>
<accession>A0A2A7S0I7</accession>
<protein>
    <submittedName>
        <fullName evidence="1">Uncharacterized protein</fullName>
    </submittedName>
</protein>
<name>A0A2A7S0I7_BURGA</name>
<comment type="caution">
    <text evidence="1">The sequence shown here is derived from an EMBL/GenBank/DDBJ whole genome shotgun (WGS) entry which is preliminary data.</text>
</comment>
<dbReference type="EMBL" id="PDDY01000004">
    <property type="protein sequence ID" value="PEH37174.1"/>
    <property type="molecule type" value="Genomic_DNA"/>
</dbReference>
<proteinExistence type="predicted"/>
<dbReference type="AlphaFoldDB" id="A0A2A7S0I7"/>
<organism evidence="1">
    <name type="scientific">Burkholderia gladioli</name>
    <name type="common">Pseudomonas marginata</name>
    <name type="synonym">Phytomonas marginata</name>
    <dbReference type="NCBI Taxonomy" id="28095"/>
    <lineage>
        <taxon>Bacteria</taxon>
        <taxon>Pseudomonadati</taxon>
        <taxon>Pseudomonadota</taxon>
        <taxon>Betaproteobacteria</taxon>
        <taxon>Burkholderiales</taxon>
        <taxon>Burkholderiaceae</taxon>
        <taxon>Burkholderia</taxon>
    </lineage>
</organism>
<sequence length="89" mass="9732">MPATALTAIGRYRGRGMSLIREMREVMEPSDAVASRRFGVRRIGERPRDDGMWAMATSIGSADSHVVAPQRHDGCGAITSMQYVHSVAQ</sequence>
<evidence type="ECO:0000313" key="1">
    <source>
        <dbReference type="EMBL" id="PEH37174.1"/>
    </source>
</evidence>